<reference evidence="1 2" key="1">
    <citation type="submission" date="2024-04" db="EMBL/GenBank/DDBJ databases">
        <title>Biological Control Activity of Plant Growth Promoting Rhizobacteria Burkholderia pyrrocinia BX1 against Tobacco black shank Introduction Tobacco black shank (TBS) caused by the oomycete Phytophthora. nicotianae (P. nicotianae) has become a destructive soil.</title>
        <authorList>
            <person name="Liu X."/>
            <person name="Shu C."/>
        </authorList>
    </citation>
    <scope>NUCLEOTIDE SEQUENCE [LARGE SCALE GENOMIC DNA]</scope>
    <source>
        <strain evidence="1 2">BX1</strain>
    </source>
</reference>
<dbReference type="InterPro" id="IPR012994">
    <property type="entry name" value="YbgT_YccB"/>
</dbReference>
<organism evidence="1 2">
    <name type="scientific">Burkholderia pyrrocinia</name>
    <name type="common">Pseudomonas pyrrocinia</name>
    <dbReference type="NCBI Taxonomy" id="60550"/>
    <lineage>
        <taxon>Bacteria</taxon>
        <taxon>Pseudomonadati</taxon>
        <taxon>Pseudomonadota</taxon>
        <taxon>Betaproteobacteria</taxon>
        <taxon>Burkholderiales</taxon>
        <taxon>Burkholderiaceae</taxon>
        <taxon>Burkholderia</taxon>
        <taxon>Burkholderia cepacia complex</taxon>
    </lineage>
</organism>
<dbReference type="Pfam" id="PF08173">
    <property type="entry name" value="YbgT_YccB"/>
    <property type="match status" value="1"/>
</dbReference>
<evidence type="ECO:0000313" key="2">
    <source>
        <dbReference type="Proteomes" id="UP001484179"/>
    </source>
</evidence>
<accession>A0ABZ3BQ02</accession>
<dbReference type="RefSeq" id="WP_342310448.1">
    <property type="nucleotide sequence ID" value="NZ_CP150850.1"/>
</dbReference>
<sequence length="50" mass="5707">MWYFTWMLGLGLAFAFGVVNGLWLESSCGFGELDEPTTRERFESRAALDE</sequence>
<gene>
    <name evidence="1" type="primary">cydX</name>
    <name evidence="1" type="ORF">WN985_29060</name>
</gene>
<name>A0ABZ3BQ02_BURPY</name>
<evidence type="ECO:0000313" key="1">
    <source>
        <dbReference type="EMBL" id="WZW56587.1"/>
    </source>
</evidence>
<dbReference type="NCBIfam" id="TIGR02106">
    <property type="entry name" value="cyd_oper_ybgT"/>
    <property type="match status" value="1"/>
</dbReference>
<dbReference type="EMBL" id="CP150850">
    <property type="protein sequence ID" value="WZW56587.1"/>
    <property type="molecule type" value="Genomic_DNA"/>
</dbReference>
<proteinExistence type="predicted"/>
<keyword evidence="2" id="KW-1185">Reference proteome</keyword>
<dbReference type="InterPro" id="IPR011724">
    <property type="entry name" value="Cyd_oper_YbgT"/>
</dbReference>
<protein>
    <submittedName>
        <fullName evidence="1">Cytochrome bd-I oxidase subunit CydX</fullName>
    </submittedName>
</protein>
<dbReference type="Proteomes" id="UP001484179">
    <property type="component" value="Chromosome 2"/>
</dbReference>